<evidence type="ECO:0000313" key="1">
    <source>
        <dbReference type="EMBL" id="GFK94894.1"/>
    </source>
</evidence>
<gene>
    <name evidence="1" type="ORF">NNJEOMEG_02742</name>
</gene>
<name>A0A6V8LT46_9BACT</name>
<accession>A0A6V8LT46</accession>
<protein>
    <submittedName>
        <fullName evidence="1">Uncharacterized protein</fullName>
    </submittedName>
</protein>
<reference evidence="1 2" key="2">
    <citation type="submission" date="2020-05" db="EMBL/GenBank/DDBJ databases">
        <title>Draft genome sequence of Desulfovibrio sp. strainFSS-1.</title>
        <authorList>
            <person name="Shimoshige H."/>
            <person name="Kobayashi H."/>
            <person name="Maekawa T."/>
        </authorList>
    </citation>
    <scope>NUCLEOTIDE SEQUENCE [LARGE SCALE GENOMIC DNA]</scope>
    <source>
        <strain evidence="1 2">SIID29052-01</strain>
    </source>
</reference>
<organism evidence="1 2">
    <name type="scientific">Fundidesulfovibrio magnetotacticus</name>
    <dbReference type="NCBI Taxonomy" id="2730080"/>
    <lineage>
        <taxon>Bacteria</taxon>
        <taxon>Pseudomonadati</taxon>
        <taxon>Thermodesulfobacteriota</taxon>
        <taxon>Desulfovibrionia</taxon>
        <taxon>Desulfovibrionales</taxon>
        <taxon>Desulfovibrionaceae</taxon>
        <taxon>Fundidesulfovibrio</taxon>
    </lineage>
</organism>
<dbReference type="Proteomes" id="UP000494245">
    <property type="component" value="Unassembled WGS sequence"/>
</dbReference>
<dbReference type="AlphaFoldDB" id="A0A6V8LT46"/>
<evidence type="ECO:0000313" key="2">
    <source>
        <dbReference type="Proteomes" id="UP000494245"/>
    </source>
</evidence>
<dbReference type="EMBL" id="BLTE01000013">
    <property type="protein sequence ID" value="GFK94894.1"/>
    <property type="molecule type" value="Genomic_DNA"/>
</dbReference>
<reference evidence="1 2" key="1">
    <citation type="submission" date="2020-04" db="EMBL/GenBank/DDBJ databases">
        <authorList>
            <consortium name="Desulfovibrio sp. FSS-1 genome sequencing consortium"/>
            <person name="Shimoshige H."/>
            <person name="Kobayashi H."/>
            <person name="Maekawa T."/>
        </authorList>
    </citation>
    <scope>NUCLEOTIDE SEQUENCE [LARGE SCALE GENOMIC DNA]</scope>
    <source>
        <strain evidence="1 2">SIID29052-01</strain>
    </source>
</reference>
<comment type="caution">
    <text evidence="1">The sequence shown here is derived from an EMBL/GenBank/DDBJ whole genome shotgun (WGS) entry which is preliminary data.</text>
</comment>
<keyword evidence="2" id="KW-1185">Reference proteome</keyword>
<sequence length="94" mass="10094">MAPARMQAGPRSKRAIDRPGRRAYVSTMADPAYDVGSNGPISMANSNGLITFDPQQVAVEKFAQRPAEPPVSVNAWTGVYDHAEKGRIIGNVVI</sequence>
<proteinExistence type="predicted"/>